<feature type="binding site" evidence="9">
    <location>
        <position position="148"/>
    </location>
    <ligand>
        <name>1-deoxy-D-xylulose 5-phosphate</name>
        <dbReference type="ChEBI" id="CHEBI:57792"/>
    </ligand>
</feature>
<feature type="domain" description="1-deoxy-D-xylulose 5-phosphate reductoisomerase N-terminal" evidence="10">
    <location>
        <begin position="5"/>
        <end position="129"/>
    </location>
</feature>
<accession>A0A9D2T040</accession>
<dbReference type="EMBL" id="DWWJ01000025">
    <property type="protein sequence ID" value="HJC40200.1"/>
    <property type="molecule type" value="Genomic_DNA"/>
</dbReference>
<comment type="pathway">
    <text evidence="1 9">Isoprenoid biosynthesis; isopentenyl diphosphate biosynthesis via DXP pathway; isopentenyl diphosphate from 1-deoxy-D-xylulose 5-phosphate: step 1/6.</text>
</comment>
<dbReference type="HAMAP" id="MF_00183">
    <property type="entry name" value="DXP_reductoisom"/>
    <property type="match status" value="1"/>
</dbReference>
<evidence type="ECO:0000256" key="1">
    <source>
        <dbReference type="ARBA" id="ARBA00005094"/>
    </source>
</evidence>
<dbReference type="GO" id="GO:0051484">
    <property type="term" value="P:isopentenyl diphosphate biosynthetic process, methylerythritol 4-phosphate pathway involved in terpenoid biosynthetic process"/>
    <property type="evidence" value="ECO:0007669"/>
    <property type="project" value="UniProtKB-ARBA"/>
</dbReference>
<dbReference type="Pfam" id="PF02670">
    <property type="entry name" value="DXP_reductoisom"/>
    <property type="match status" value="1"/>
</dbReference>
<dbReference type="PANTHER" id="PTHR30525:SF0">
    <property type="entry name" value="1-DEOXY-D-XYLULOSE 5-PHOSPHATE REDUCTOISOMERASE, CHLOROPLASTIC"/>
    <property type="match status" value="1"/>
</dbReference>
<feature type="binding site" evidence="9">
    <location>
        <position position="14"/>
    </location>
    <ligand>
        <name>NADPH</name>
        <dbReference type="ChEBI" id="CHEBI:57783"/>
    </ligand>
</feature>
<reference evidence="13" key="1">
    <citation type="journal article" date="2021" name="PeerJ">
        <title>Extensive microbial diversity within the chicken gut microbiome revealed by metagenomics and culture.</title>
        <authorList>
            <person name="Gilroy R."/>
            <person name="Ravi A."/>
            <person name="Getino M."/>
            <person name="Pursley I."/>
            <person name="Horton D.L."/>
            <person name="Alikhan N.F."/>
            <person name="Baker D."/>
            <person name="Gharbi K."/>
            <person name="Hall N."/>
            <person name="Watson M."/>
            <person name="Adriaenssens E.M."/>
            <person name="Foster-Nyarko E."/>
            <person name="Jarju S."/>
            <person name="Secka A."/>
            <person name="Antonio M."/>
            <person name="Oren A."/>
            <person name="Chaudhuri R.R."/>
            <person name="La Ragione R."/>
            <person name="Hildebrand F."/>
            <person name="Pallen M.J."/>
        </authorList>
    </citation>
    <scope>NUCLEOTIDE SEQUENCE</scope>
    <source>
        <strain evidence="13">CHK186-1790</strain>
    </source>
</reference>
<dbReference type="Pfam" id="PF13288">
    <property type="entry name" value="DXPR_C"/>
    <property type="match status" value="1"/>
</dbReference>
<reference evidence="13" key="2">
    <citation type="submission" date="2021-04" db="EMBL/GenBank/DDBJ databases">
        <authorList>
            <person name="Gilroy R."/>
        </authorList>
    </citation>
    <scope>NUCLEOTIDE SEQUENCE</scope>
    <source>
        <strain evidence="13">CHK186-1790</strain>
    </source>
</reference>
<dbReference type="Gene3D" id="3.40.50.720">
    <property type="entry name" value="NAD(P)-binding Rossmann-like Domain"/>
    <property type="match status" value="1"/>
</dbReference>
<evidence type="ECO:0000256" key="6">
    <source>
        <dbReference type="ARBA" id="ARBA00023211"/>
    </source>
</evidence>
<dbReference type="NCBIfam" id="NF009114">
    <property type="entry name" value="PRK12464.1"/>
    <property type="match status" value="1"/>
</dbReference>
<evidence type="ECO:0000256" key="2">
    <source>
        <dbReference type="ARBA" id="ARBA00006825"/>
    </source>
</evidence>
<evidence type="ECO:0000259" key="10">
    <source>
        <dbReference type="Pfam" id="PF02670"/>
    </source>
</evidence>
<feature type="binding site" evidence="9">
    <location>
        <position position="147"/>
    </location>
    <ligand>
        <name>Mn(2+)</name>
        <dbReference type="ChEBI" id="CHEBI:29035"/>
    </ligand>
</feature>
<comment type="cofactor">
    <cofactor evidence="9">
        <name>Mg(2+)</name>
        <dbReference type="ChEBI" id="CHEBI:18420"/>
    </cofactor>
    <cofactor evidence="9">
        <name>Mn(2+)</name>
        <dbReference type="ChEBI" id="CHEBI:29035"/>
    </cofactor>
</comment>
<dbReference type="GO" id="GO:0070402">
    <property type="term" value="F:NADPH binding"/>
    <property type="evidence" value="ECO:0007669"/>
    <property type="project" value="InterPro"/>
</dbReference>
<organism evidence="13 14">
    <name type="scientific">Candidatus Intestinimonas pullistercoris</name>
    <dbReference type="NCBI Taxonomy" id="2838623"/>
    <lineage>
        <taxon>Bacteria</taxon>
        <taxon>Bacillati</taxon>
        <taxon>Bacillota</taxon>
        <taxon>Clostridia</taxon>
        <taxon>Eubacteriales</taxon>
        <taxon>Intestinimonas</taxon>
    </lineage>
</organism>
<comment type="similarity">
    <text evidence="2 9">Belongs to the DXR family.</text>
</comment>
<dbReference type="InterPro" id="IPR013512">
    <property type="entry name" value="DXP_reductoisomerase_N"/>
</dbReference>
<feature type="binding site" evidence="9">
    <location>
        <position position="210"/>
    </location>
    <ligand>
        <name>1-deoxy-D-xylulose 5-phosphate</name>
        <dbReference type="ChEBI" id="CHEBI:57792"/>
    </ligand>
</feature>
<evidence type="ECO:0000313" key="14">
    <source>
        <dbReference type="Proteomes" id="UP000823882"/>
    </source>
</evidence>
<feature type="binding site" evidence="9">
    <location>
        <position position="121"/>
    </location>
    <ligand>
        <name>NADPH</name>
        <dbReference type="ChEBI" id="CHEBI:57783"/>
    </ligand>
</feature>
<feature type="binding site" evidence="9">
    <location>
        <position position="203"/>
    </location>
    <ligand>
        <name>NADPH</name>
        <dbReference type="ChEBI" id="CHEBI:57783"/>
    </ligand>
</feature>
<comment type="catalytic activity">
    <reaction evidence="8">
        <text>2-C-methyl-D-erythritol 4-phosphate + NADP(+) = 1-deoxy-D-xylulose 5-phosphate + NADPH + H(+)</text>
        <dbReference type="Rhea" id="RHEA:13717"/>
        <dbReference type="ChEBI" id="CHEBI:15378"/>
        <dbReference type="ChEBI" id="CHEBI:57783"/>
        <dbReference type="ChEBI" id="CHEBI:57792"/>
        <dbReference type="ChEBI" id="CHEBI:58262"/>
        <dbReference type="ChEBI" id="CHEBI:58349"/>
        <dbReference type="EC" id="1.1.1.267"/>
    </reaction>
    <physiologicalReaction direction="right-to-left" evidence="8">
        <dbReference type="Rhea" id="RHEA:13719"/>
    </physiologicalReaction>
</comment>
<dbReference type="Pfam" id="PF08436">
    <property type="entry name" value="DXP_redisom_C"/>
    <property type="match status" value="1"/>
</dbReference>
<evidence type="ECO:0000259" key="12">
    <source>
        <dbReference type="Pfam" id="PF13288"/>
    </source>
</evidence>
<dbReference type="InterPro" id="IPR036291">
    <property type="entry name" value="NAD(P)-bd_dom_sf"/>
</dbReference>
<feature type="domain" description="1-deoxy-D-xylulose 5-phosphate reductoisomerase C-terminal" evidence="11">
    <location>
        <begin position="143"/>
        <end position="227"/>
    </location>
</feature>
<keyword evidence="9" id="KW-0460">Magnesium</keyword>
<feature type="binding site" evidence="9">
    <location>
        <position position="219"/>
    </location>
    <ligand>
        <name>Mn(2+)</name>
        <dbReference type="ChEBI" id="CHEBI:29035"/>
    </ligand>
</feature>
<feature type="binding site" evidence="9">
    <location>
        <position position="197"/>
    </location>
    <ligand>
        <name>1-deoxy-D-xylulose 5-phosphate</name>
        <dbReference type="ChEBI" id="CHEBI:57792"/>
    </ligand>
</feature>
<keyword evidence="4 9" id="KW-0521">NADP</keyword>
<evidence type="ECO:0000256" key="9">
    <source>
        <dbReference type="HAMAP-Rule" id="MF_00183"/>
    </source>
</evidence>
<dbReference type="InterPro" id="IPR003821">
    <property type="entry name" value="DXP_reductoisomerase"/>
</dbReference>
<name>A0A9D2T040_9FIRM</name>
<comment type="caution">
    <text evidence="13">The sequence shown here is derived from an EMBL/GenBank/DDBJ whole genome shotgun (WGS) entry which is preliminary data.</text>
</comment>
<proteinExistence type="inferred from homology"/>
<keyword evidence="7 9" id="KW-0414">Isoprene biosynthesis</keyword>
<feature type="binding site" evidence="9">
    <location>
        <position position="13"/>
    </location>
    <ligand>
        <name>NADPH</name>
        <dbReference type="ChEBI" id="CHEBI:57783"/>
    </ligand>
</feature>
<sequence>MRRRISLLGSTGSIGRQTLDVAAACGFSVAALTAHRSGALLEEQARRFQPELAVCVDPAAAADLKVRLADTPVRVASGPEGLLEAAALPSADTVVTAVVGVAGLEPTLAAIRAGKRIALANKETLVCAGELVMDQAEAHGAEIVPVDSEHSAIFQCLQGCRDRGEVRRLILTASGGPFFGWSREALAGVTPAQALKHPNWSMGAKITVDSATLMNKGLEYIEAMRLYWMPPEKISIVVHRESIVHSLVEYCDNAVLAQLGAPDMRLPIQYALTWPERTPGPAQPLDLLNCPSLTFQAPDYDAFPCLGLALEAARTGGTATAVLNGANEAAVALFLEEKLSFPGIAERVGLALKRLPVVQKPSLEEILEADRAARALVTHL</sequence>
<keyword evidence="3 9" id="KW-0479">Metal-binding</keyword>
<dbReference type="NCBIfam" id="TIGR00243">
    <property type="entry name" value="Dxr"/>
    <property type="match status" value="1"/>
</dbReference>
<feature type="binding site" evidence="9">
    <location>
        <position position="149"/>
    </location>
    <ligand>
        <name>Mn(2+)</name>
        <dbReference type="ChEBI" id="CHEBI:29035"/>
    </ligand>
</feature>
<evidence type="ECO:0000256" key="8">
    <source>
        <dbReference type="ARBA" id="ARBA00048543"/>
    </source>
</evidence>
<dbReference type="Gene3D" id="1.10.1740.10">
    <property type="match status" value="1"/>
</dbReference>
<evidence type="ECO:0000259" key="11">
    <source>
        <dbReference type="Pfam" id="PF08436"/>
    </source>
</evidence>
<protein>
    <recommendedName>
        <fullName evidence="9">1-deoxy-D-xylulose 5-phosphate reductoisomerase</fullName>
        <shortName evidence="9">DXP reductoisomerase</shortName>
        <ecNumber evidence="9">1.1.1.267</ecNumber>
    </recommendedName>
    <alternativeName>
        <fullName evidence="9">1-deoxyxylulose-5-phosphate reductoisomerase</fullName>
    </alternativeName>
    <alternativeName>
        <fullName evidence="9">2-C-methyl-D-erythritol 4-phosphate synthase</fullName>
    </alternativeName>
</protein>
<dbReference type="GO" id="GO:0030604">
    <property type="term" value="F:1-deoxy-D-xylulose-5-phosphate reductoisomerase activity"/>
    <property type="evidence" value="ECO:0007669"/>
    <property type="project" value="UniProtKB-UniRule"/>
</dbReference>
<evidence type="ECO:0000256" key="4">
    <source>
        <dbReference type="ARBA" id="ARBA00022857"/>
    </source>
</evidence>
<evidence type="ECO:0000256" key="5">
    <source>
        <dbReference type="ARBA" id="ARBA00023002"/>
    </source>
</evidence>
<dbReference type="AlphaFoldDB" id="A0A9D2T040"/>
<dbReference type="SUPFAM" id="SSF69055">
    <property type="entry name" value="1-deoxy-D-xylulose-5-phosphate reductoisomerase, C-terminal domain"/>
    <property type="match status" value="1"/>
</dbReference>
<dbReference type="PANTHER" id="PTHR30525">
    <property type="entry name" value="1-DEOXY-D-XYLULOSE 5-PHOSPHATE REDUCTOISOMERASE"/>
    <property type="match status" value="1"/>
</dbReference>
<dbReference type="InterPro" id="IPR026877">
    <property type="entry name" value="DXPR_C"/>
</dbReference>
<feature type="binding site" evidence="9">
    <location>
        <position position="216"/>
    </location>
    <ligand>
        <name>1-deoxy-D-xylulose 5-phosphate</name>
        <dbReference type="ChEBI" id="CHEBI:57792"/>
    </ligand>
</feature>
<keyword evidence="6 9" id="KW-0464">Manganese</keyword>
<feature type="binding site" evidence="9">
    <location>
        <position position="123"/>
    </location>
    <ligand>
        <name>NADPH</name>
        <dbReference type="ChEBI" id="CHEBI:57783"/>
    </ligand>
</feature>
<dbReference type="InterPro" id="IPR036169">
    <property type="entry name" value="DXPR_C_sf"/>
</dbReference>
<feature type="binding site" evidence="9">
    <location>
        <position position="122"/>
    </location>
    <ligand>
        <name>1-deoxy-D-xylulose 5-phosphate</name>
        <dbReference type="ChEBI" id="CHEBI:57792"/>
    </ligand>
</feature>
<evidence type="ECO:0000256" key="7">
    <source>
        <dbReference type="ARBA" id="ARBA00023229"/>
    </source>
</evidence>
<keyword evidence="5 9" id="KW-0560">Oxidoreductase</keyword>
<comment type="function">
    <text evidence="9">Catalyzes the NADPH-dependent rearrangement and reduction of 1-deoxy-D-xylulose-5-phosphate (DXP) to 2-C-methyl-D-erythritol 4-phosphate (MEP).</text>
</comment>
<comment type="caution">
    <text evidence="9">Lacks conserved residue(s) required for the propagation of feature annotation.</text>
</comment>
<dbReference type="Proteomes" id="UP000823882">
    <property type="component" value="Unassembled WGS sequence"/>
</dbReference>
<dbReference type="EC" id="1.1.1.267" evidence="9"/>
<evidence type="ECO:0000256" key="3">
    <source>
        <dbReference type="ARBA" id="ARBA00022723"/>
    </source>
</evidence>
<feature type="binding site" evidence="9">
    <location>
        <position position="219"/>
    </location>
    <ligand>
        <name>1-deoxy-D-xylulose 5-phosphate</name>
        <dbReference type="ChEBI" id="CHEBI:57792"/>
    </ligand>
</feature>
<dbReference type="SUPFAM" id="SSF51735">
    <property type="entry name" value="NAD(P)-binding Rossmann-fold domains"/>
    <property type="match status" value="1"/>
</dbReference>
<dbReference type="GO" id="GO:0030145">
    <property type="term" value="F:manganese ion binding"/>
    <property type="evidence" value="ECO:0007669"/>
    <property type="project" value="TreeGrafter"/>
</dbReference>
<dbReference type="PIRSF" id="PIRSF006205">
    <property type="entry name" value="Dxp_reductismrs"/>
    <property type="match status" value="1"/>
</dbReference>
<feature type="domain" description="DXP reductoisomerase C-terminal" evidence="12">
    <location>
        <begin position="259"/>
        <end position="375"/>
    </location>
</feature>
<dbReference type="FunFam" id="3.40.50.720:FF:000045">
    <property type="entry name" value="1-deoxy-D-xylulose 5-phosphate reductoisomerase"/>
    <property type="match status" value="1"/>
</dbReference>
<feature type="binding site" evidence="9">
    <location>
        <position position="12"/>
    </location>
    <ligand>
        <name>NADPH</name>
        <dbReference type="ChEBI" id="CHEBI:57783"/>
    </ligand>
</feature>
<feature type="binding site" evidence="9">
    <location>
        <position position="11"/>
    </location>
    <ligand>
        <name>NADPH</name>
        <dbReference type="ChEBI" id="CHEBI:57783"/>
    </ligand>
</feature>
<feature type="binding site" evidence="9">
    <location>
        <position position="174"/>
    </location>
    <ligand>
        <name>1-deoxy-D-xylulose 5-phosphate</name>
        <dbReference type="ChEBI" id="CHEBI:57792"/>
    </ligand>
</feature>
<evidence type="ECO:0000313" key="13">
    <source>
        <dbReference type="EMBL" id="HJC40200.1"/>
    </source>
</evidence>
<dbReference type="InterPro" id="IPR013644">
    <property type="entry name" value="DXP_reductoisomerase_C"/>
</dbReference>
<dbReference type="SUPFAM" id="SSF55347">
    <property type="entry name" value="Glyceraldehyde-3-phosphate dehydrogenase-like, C-terminal domain"/>
    <property type="match status" value="1"/>
</dbReference>
<gene>
    <name evidence="9" type="primary">dxr</name>
    <name evidence="13" type="ORF">H9701_01420</name>
</gene>
<feature type="binding site" evidence="9">
    <location>
        <position position="215"/>
    </location>
    <ligand>
        <name>1-deoxy-D-xylulose 5-phosphate</name>
        <dbReference type="ChEBI" id="CHEBI:57792"/>
    </ligand>
</feature>
<feature type="binding site" evidence="9">
    <location>
        <position position="149"/>
    </location>
    <ligand>
        <name>1-deoxy-D-xylulose 5-phosphate</name>
        <dbReference type="ChEBI" id="CHEBI:57792"/>
    </ligand>
</feature>
<feature type="binding site" evidence="9">
    <location>
        <position position="36"/>
    </location>
    <ligand>
        <name>NADPH</name>
        <dbReference type="ChEBI" id="CHEBI:57783"/>
    </ligand>
</feature>